<dbReference type="Proteomes" id="UP001499989">
    <property type="component" value="Unassembled WGS sequence"/>
</dbReference>
<comment type="caution">
    <text evidence="1">The sequence shown here is derived from an EMBL/GenBank/DDBJ whole genome shotgun (WGS) entry which is preliminary data.</text>
</comment>
<keyword evidence="2" id="KW-1185">Reference proteome</keyword>
<evidence type="ECO:0000313" key="1">
    <source>
        <dbReference type="EMBL" id="GAA2704152.1"/>
    </source>
</evidence>
<organism evidence="1 2">
    <name type="scientific">Streptomyces violaceolatus</name>
    <dbReference type="NCBI Taxonomy" id="67378"/>
    <lineage>
        <taxon>Bacteria</taxon>
        <taxon>Bacillati</taxon>
        <taxon>Actinomycetota</taxon>
        <taxon>Actinomycetes</taxon>
        <taxon>Kitasatosporales</taxon>
        <taxon>Streptomycetaceae</taxon>
        <taxon>Streptomyces</taxon>
        <taxon>Streptomyces violaceoruber group</taxon>
    </lineage>
</organism>
<accession>A0ABN3TK85</accession>
<proteinExistence type="predicted"/>
<name>A0ABN3TK85_9ACTN</name>
<reference evidence="1 2" key="1">
    <citation type="journal article" date="2019" name="Int. J. Syst. Evol. Microbiol.">
        <title>The Global Catalogue of Microorganisms (GCM) 10K type strain sequencing project: providing services to taxonomists for standard genome sequencing and annotation.</title>
        <authorList>
            <consortium name="The Broad Institute Genomics Platform"/>
            <consortium name="The Broad Institute Genome Sequencing Center for Infectious Disease"/>
            <person name="Wu L."/>
            <person name="Ma J."/>
        </authorList>
    </citation>
    <scope>NUCLEOTIDE SEQUENCE [LARGE SCALE GENOMIC DNA]</scope>
    <source>
        <strain evidence="1 2">JCM 4531</strain>
    </source>
</reference>
<dbReference type="EMBL" id="BAAASK010000046">
    <property type="protein sequence ID" value="GAA2704152.1"/>
    <property type="molecule type" value="Genomic_DNA"/>
</dbReference>
<gene>
    <name evidence="1" type="ORF">GCM10010310_77550</name>
</gene>
<dbReference type="RefSeq" id="WP_319123367.1">
    <property type="nucleotide sequence ID" value="NZ_BAAASK010000046.1"/>
</dbReference>
<protein>
    <submittedName>
        <fullName evidence="1">Uncharacterized protein</fullName>
    </submittedName>
</protein>
<evidence type="ECO:0000313" key="2">
    <source>
        <dbReference type="Proteomes" id="UP001499989"/>
    </source>
</evidence>
<sequence length="93" mass="10109">MTVPKGCAKVTLGYFLHVDTAERTSTPYDFLRVKVDGTTLSTKSNADARQGYVEQSLDLSSYAGTQVTVTFTATEDAYLQTTFVIDDVTLQGS</sequence>